<dbReference type="InterPro" id="IPR000086">
    <property type="entry name" value="NUDIX_hydrolase_dom"/>
</dbReference>
<protein>
    <recommendedName>
        <fullName evidence="1">Nudix hydrolase domain-containing protein</fullName>
    </recommendedName>
</protein>
<dbReference type="GO" id="GO:0005829">
    <property type="term" value="C:cytosol"/>
    <property type="evidence" value="ECO:0007669"/>
    <property type="project" value="TreeGrafter"/>
</dbReference>
<dbReference type="Proteomes" id="UP001159364">
    <property type="component" value="Linkage Group LG04"/>
</dbReference>
<proteinExistence type="predicted"/>
<feature type="domain" description="Nudix hydrolase" evidence="1">
    <location>
        <begin position="33"/>
        <end position="107"/>
    </location>
</feature>
<reference evidence="2 3" key="1">
    <citation type="submission" date="2021-09" db="EMBL/GenBank/DDBJ databases">
        <title>Genomic insights and catalytic innovation underlie evolution of tropane alkaloids biosynthesis.</title>
        <authorList>
            <person name="Wang Y.-J."/>
            <person name="Tian T."/>
            <person name="Huang J.-P."/>
            <person name="Huang S.-X."/>
        </authorList>
    </citation>
    <scope>NUCLEOTIDE SEQUENCE [LARGE SCALE GENOMIC DNA]</scope>
    <source>
        <strain evidence="2">KIB-2018</strain>
        <tissue evidence="2">Leaf</tissue>
    </source>
</reference>
<dbReference type="EMBL" id="JAIWQS010000004">
    <property type="protein sequence ID" value="KAJ8766748.1"/>
    <property type="molecule type" value="Genomic_DNA"/>
</dbReference>
<comment type="caution">
    <text evidence="2">The sequence shown here is derived from an EMBL/GenBank/DDBJ whole genome shotgun (WGS) entry which is preliminary data.</text>
</comment>
<name>A0AAV8TKI2_9ROSI</name>
<organism evidence="2 3">
    <name type="scientific">Erythroxylum novogranatense</name>
    <dbReference type="NCBI Taxonomy" id="1862640"/>
    <lineage>
        <taxon>Eukaryota</taxon>
        <taxon>Viridiplantae</taxon>
        <taxon>Streptophyta</taxon>
        <taxon>Embryophyta</taxon>
        <taxon>Tracheophyta</taxon>
        <taxon>Spermatophyta</taxon>
        <taxon>Magnoliopsida</taxon>
        <taxon>eudicotyledons</taxon>
        <taxon>Gunneridae</taxon>
        <taxon>Pentapetalae</taxon>
        <taxon>rosids</taxon>
        <taxon>fabids</taxon>
        <taxon>Malpighiales</taxon>
        <taxon>Erythroxylaceae</taxon>
        <taxon>Erythroxylum</taxon>
    </lineage>
</organism>
<evidence type="ECO:0000313" key="3">
    <source>
        <dbReference type="Proteomes" id="UP001159364"/>
    </source>
</evidence>
<dbReference type="Pfam" id="PF00293">
    <property type="entry name" value="NUDIX"/>
    <property type="match status" value="1"/>
</dbReference>
<dbReference type="InterPro" id="IPR015797">
    <property type="entry name" value="NUDIX_hydrolase-like_dom_sf"/>
</dbReference>
<evidence type="ECO:0000313" key="2">
    <source>
        <dbReference type="EMBL" id="KAJ8766748.1"/>
    </source>
</evidence>
<dbReference type="GO" id="GO:0035539">
    <property type="term" value="F:8-oxo-7,8-dihydrodeoxyguanosine triphosphate pyrophosphatase activity"/>
    <property type="evidence" value="ECO:0007669"/>
    <property type="project" value="TreeGrafter"/>
</dbReference>
<dbReference type="PANTHER" id="PTHR16099">
    <property type="entry name" value="8-OXO-DGTP DIPHOSPHATES NUDT15"/>
    <property type="match status" value="1"/>
</dbReference>
<dbReference type="GO" id="GO:0006203">
    <property type="term" value="P:dGTP catabolic process"/>
    <property type="evidence" value="ECO:0007669"/>
    <property type="project" value="TreeGrafter"/>
</dbReference>
<keyword evidence="3" id="KW-1185">Reference proteome</keyword>
<dbReference type="PANTHER" id="PTHR16099:SF5">
    <property type="entry name" value="NUCLEOTIDE TRIPHOSPHATE DIPHOSPHATASE NUDT15"/>
    <property type="match status" value="1"/>
</dbReference>
<gene>
    <name evidence="2" type="ORF">K2173_007815</name>
</gene>
<accession>A0AAV8TKI2</accession>
<dbReference type="SUPFAM" id="SSF55811">
    <property type="entry name" value="Nudix"/>
    <property type="match status" value="1"/>
</dbReference>
<dbReference type="Gene3D" id="3.90.79.10">
    <property type="entry name" value="Nucleoside Triphosphate Pyrophosphohydrolase"/>
    <property type="match status" value="1"/>
</dbReference>
<dbReference type="AlphaFoldDB" id="A0AAV8TKI2"/>
<evidence type="ECO:0000259" key="1">
    <source>
        <dbReference type="Pfam" id="PF00293"/>
    </source>
</evidence>
<sequence length="119" mass="13382">MESGGRKPEPRVAVVVFLLKGKSVLLEKSRSSTESFEACAAHECKEETGLNVNGTKYLTVTNNVFLEEPKPSHYVTVLFIASTDPTQVPQNLKPHKSLWLGLVQLGRSPDLYFGHWRKW</sequence>